<protein>
    <submittedName>
        <fullName evidence="3">Collagen alpha-6(VI) chain</fullName>
    </submittedName>
</protein>
<dbReference type="Gene3D" id="3.40.50.410">
    <property type="entry name" value="von Willebrand factor, type A domain"/>
    <property type="match status" value="2"/>
</dbReference>
<sequence>MLENQLPEAREGVRKVIIVLTDGNSQQPDVTKAEAHKALEAGLEVFAIGVGHAVSEEELHNIASDSKHVFIVGSYQMLDDILDRLAFETCGVQPKPQCQYDPVDIAFVIDSSVSIGKENFTIGLEFIKEFLEDFEINPTAVRVAAVMFGKVVYADSAIPFDAYDDEKDTLDAILNLKWEHGTRTETGLGIDYMVDHFLPHTREHAAHIGIVITDGESQEPDKTATAAQRARDAGAIMFAVGVGKLNSHAHGTLDEAELNSIAGDPSHVLLAEDYSKLDSIREELLHITCSGITTRLEAKGNAK</sequence>
<name>A0ABM0JL16_APLCA</name>
<proteinExistence type="predicted"/>
<evidence type="ECO:0000313" key="2">
    <source>
        <dbReference type="Proteomes" id="UP000694888"/>
    </source>
</evidence>
<organism evidence="2 3">
    <name type="scientific">Aplysia californica</name>
    <name type="common">California sea hare</name>
    <dbReference type="NCBI Taxonomy" id="6500"/>
    <lineage>
        <taxon>Eukaryota</taxon>
        <taxon>Metazoa</taxon>
        <taxon>Spiralia</taxon>
        <taxon>Lophotrochozoa</taxon>
        <taxon>Mollusca</taxon>
        <taxon>Gastropoda</taxon>
        <taxon>Heterobranchia</taxon>
        <taxon>Euthyneura</taxon>
        <taxon>Tectipleura</taxon>
        <taxon>Aplysiida</taxon>
        <taxon>Aplysioidea</taxon>
        <taxon>Aplysiidae</taxon>
        <taxon>Aplysia</taxon>
    </lineage>
</organism>
<accession>A0ABM0JL16</accession>
<dbReference type="PRINTS" id="PR00453">
    <property type="entry name" value="VWFADOMAIN"/>
</dbReference>
<dbReference type="GeneID" id="101860162"/>
<reference evidence="3" key="1">
    <citation type="submission" date="2025-08" db="UniProtKB">
        <authorList>
            <consortium name="RefSeq"/>
        </authorList>
    </citation>
    <scope>IDENTIFICATION</scope>
</reference>
<dbReference type="CDD" id="cd01450">
    <property type="entry name" value="vWFA_subfamily_ECM"/>
    <property type="match status" value="1"/>
</dbReference>
<dbReference type="InterPro" id="IPR002035">
    <property type="entry name" value="VWF_A"/>
</dbReference>
<feature type="domain" description="VWFA" evidence="1">
    <location>
        <begin position="1"/>
        <end position="85"/>
    </location>
</feature>
<keyword evidence="2" id="KW-1185">Reference proteome</keyword>
<dbReference type="RefSeq" id="XP_005096189.2">
    <property type="nucleotide sequence ID" value="XM_005096132.3"/>
</dbReference>
<keyword evidence="3" id="KW-0176">Collagen</keyword>
<dbReference type="InterPro" id="IPR050525">
    <property type="entry name" value="ECM_Assembly_Org"/>
</dbReference>
<dbReference type="Proteomes" id="UP000694888">
    <property type="component" value="Unplaced"/>
</dbReference>
<gene>
    <name evidence="3" type="primary">LOC101860162</name>
</gene>
<evidence type="ECO:0000313" key="3">
    <source>
        <dbReference type="RefSeq" id="XP_005096189.2"/>
    </source>
</evidence>
<dbReference type="SMART" id="SM00327">
    <property type="entry name" value="VWA"/>
    <property type="match status" value="1"/>
</dbReference>
<feature type="domain" description="VWFA" evidence="1">
    <location>
        <begin position="104"/>
        <end position="284"/>
    </location>
</feature>
<dbReference type="InterPro" id="IPR036465">
    <property type="entry name" value="vWFA_dom_sf"/>
</dbReference>
<evidence type="ECO:0000259" key="1">
    <source>
        <dbReference type="PROSITE" id="PS50234"/>
    </source>
</evidence>
<dbReference type="PANTHER" id="PTHR24020:SF87">
    <property type="entry name" value="COLLAGEN ALPHA-1(VI) CHAIN-LIKE"/>
    <property type="match status" value="1"/>
</dbReference>
<dbReference type="SUPFAM" id="SSF53300">
    <property type="entry name" value="vWA-like"/>
    <property type="match status" value="2"/>
</dbReference>
<dbReference type="PROSITE" id="PS50234">
    <property type="entry name" value="VWFA"/>
    <property type="match status" value="2"/>
</dbReference>
<dbReference type="GO" id="GO:0005581">
    <property type="term" value="C:collagen trimer"/>
    <property type="evidence" value="ECO:0007669"/>
    <property type="project" value="UniProtKB-KW"/>
</dbReference>
<dbReference type="PANTHER" id="PTHR24020">
    <property type="entry name" value="COLLAGEN ALPHA"/>
    <property type="match status" value="1"/>
</dbReference>
<dbReference type="Pfam" id="PF00092">
    <property type="entry name" value="VWA"/>
    <property type="match status" value="2"/>
</dbReference>